<dbReference type="Proteomes" id="UP000192320">
    <property type="component" value="Unassembled WGS sequence"/>
</dbReference>
<comment type="caution">
    <text evidence="1">The sequence shown here is derived from an EMBL/GenBank/DDBJ whole genome shotgun (WGS) entry which is preliminary data.</text>
</comment>
<organism evidence="1 2">
    <name type="scientific">Mycolicibacter minnesotensis</name>
    <dbReference type="NCBI Taxonomy" id="1118379"/>
    <lineage>
        <taxon>Bacteria</taxon>
        <taxon>Bacillati</taxon>
        <taxon>Actinomycetota</taxon>
        <taxon>Actinomycetes</taxon>
        <taxon>Mycobacteriales</taxon>
        <taxon>Mycobacteriaceae</taxon>
        <taxon>Mycolicibacter</taxon>
    </lineage>
</organism>
<name>A0A7I7R8H5_9MYCO</name>
<gene>
    <name evidence="1" type="ORF">BST33_00500</name>
</gene>
<evidence type="ECO:0000313" key="1">
    <source>
        <dbReference type="EMBL" id="ORB04414.1"/>
    </source>
</evidence>
<evidence type="ECO:0000313" key="2">
    <source>
        <dbReference type="Proteomes" id="UP000192320"/>
    </source>
</evidence>
<dbReference type="RefSeq" id="WP_083022248.1">
    <property type="nucleotide sequence ID" value="NZ_AP022589.1"/>
</dbReference>
<proteinExistence type="predicted"/>
<sequence>MNAEEPTRESASAPARQEFAEQLAWSTDAAVPELVERRPLGRPLRWFLTSVGVVGIAVGAFLAGHAGRPATTLTSVTTVTETATPAPEPAIGGAPLGIDAHYLQLLAQHNITSHNASDTIRGAYQMCADLASGKTPEQVADGLTPPSSGRSGHVATRNDMMGYVMLTTGVYCPQYAQ</sequence>
<keyword evidence="2" id="KW-1185">Reference proteome</keyword>
<dbReference type="InterPro" id="IPR007969">
    <property type="entry name" value="DUF732"/>
</dbReference>
<accession>A0A7I7R8H5</accession>
<dbReference type="Pfam" id="PF05305">
    <property type="entry name" value="DUF732"/>
    <property type="match status" value="1"/>
</dbReference>
<dbReference type="AlphaFoldDB" id="A0A7I7R8H5"/>
<reference evidence="1 2" key="1">
    <citation type="submission" date="2017-02" db="EMBL/GenBank/DDBJ databases">
        <title>The new phylogeny of genus Mycobacterium.</title>
        <authorList>
            <person name="Tortoli E."/>
            <person name="Trovato A."/>
            <person name="Cirillo D.M."/>
        </authorList>
    </citation>
    <scope>NUCLEOTIDE SEQUENCE [LARGE SCALE GENOMIC DNA]</scope>
    <source>
        <strain evidence="1 2">DSM 45633</strain>
    </source>
</reference>
<protein>
    <submittedName>
        <fullName evidence="1">Uncharacterized protein</fullName>
    </submittedName>
</protein>
<dbReference type="EMBL" id="MVHZ01000001">
    <property type="protein sequence ID" value="ORB04414.1"/>
    <property type="molecule type" value="Genomic_DNA"/>
</dbReference>